<reference evidence="2" key="1">
    <citation type="journal article" date="2022" name="Mol. Ecol. Resour.">
        <title>The genomes of chicory, endive, great burdock and yacon provide insights into Asteraceae palaeo-polyploidization history and plant inulin production.</title>
        <authorList>
            <person name="Fan W."/>
            <person name="Wang S."/>
            <person name="Wang H."/>
            <person name="Wang A."/>
            <person name="Jiang F."/>
            <person name="Liu H."/>
            <person name="Zhao H."/>
            <person name="Xu D."/>
            <person name="Zhang Y."/>
        </authorList>
    </citation>
    <scope>NUCLEOTIDE SEQUENCE [LARGE SCALE GENOMIC DNA]</scope>
    <source>
        <strain evidence="2">cv. Punajuju</strain>
    </source>
</reference>
<organism evidence="1 2">
    <name type="scientific">Cichorium intybus</name>
    <name type="common">Chicory</name>
    <dbReference type="NCBI Taxonomy" id="13427"/>
    <lineage>
        <taxon>Eukaryota</taxon>
        <taxon>Viridiplantae</taxon>
        <taxon>Streptophyta</taxon>
        <taxon>Embryophyta</taxon>
        <taxon>Tracheophyta</taxon>
        <taxon>Spermatophyta</taxon>
        <taxon>Magnoliopsida</taxon>
        <taxon>eudicotyledons</taxon>
        <taxon>Gunneridae</taxon>
        <taxon>Pentapetalae</taxon>
        <taxon>asterids</taxon>
        <taxon>campanulids</taxon>
        <taxon>Asterales</taxon>
        <taxon>Asteraceae</taxon>
        <taxon>Cichorioideae</taxon>
        <taxon>Cichorieae</taxon>
        <taxon>Cichoriinae</taxon>
        <taxon>Cichorium</taxon>
    </lineage>
</organism>
<reference evidence="1 2" key="2">
    <citation type="journal article" date="2022" name="Mol. Ecol. Resour.">
        <title>The genomes of chicory, endive, great burdock and yacon provide insights into Asteraceae paleo-polyploidization history and plant inulin production.</title>
        <authorList>
            <person name="Fan W."/>
            <person name="Wang S."/>
            <person name="Wang H."/>
            <person name="Wang A."/>
            <person name="Jiang F."/>
            <person name="Liu H."/>
            <person name="Zhao H."/>
            <person name="Xu D."/>
            <person name="Zhang Y."/>
        </authorList>
    </citation>
    <scope>NUCLEOTIDE SEQUENCE [LARGE SCALE GENOMIC DNA]</scope>
    <source>
        <strain evidence="2">cv. Punajuju</strain>
        <tissue evidence="1">Leaves</tissue>
    </source>
</reference>
<accession>A0ACB8ZN75</accession>
<keyword evidence="2" id="KW-1185">Reference proteome</keyword>
<evidence type="ECO:0000313" key="1">
    <source>
        <dbReference type="EMBL" id="KAI3698997.1"/>
    </source>
</evidence>
<sequence length="340" mass="39132">MANLIKQMRVRFSGMDEEIVEETSRVRDQNTPSPRSRSFKGDNRRGQNWYRRQSSREPRYDYDSDYMESDEFRTAVAAAAFAVGSVQEQRRTRRRRDESSSKGKSKAEDGSVSVTRRAKERISSSSSSYKMKHKEDGTVPVSSRSFPRKKSSEFQEKVSNKANSPANTEVKAETPREAVGPSPFVKKTSDSFEKQSDKREPESGLASSQPNNPQSGSQQLKPLDRTEPRLEDIRADVWEKTEMERIKERYEKLNAKILEWETEKKVKAQKKLSKNKNESDKKRARALQNYKTETEMIDQIAEGARSQAEENQRKEVIKVKEKADVIRRTGKIPTKACLCF</sequence>
<gene>
    <name evidence="1" type="ORF">L2E82_42962</name>
</gene>
<comment type="caution">
    <text evidence="1">The sequence shown here is derived from an EMBL/GenBank/DDBJ whole genome shotgun (WGS) entry which is preliminary data.</text>
</comment>
<dbReference type="EMBL" id="CM042016">
    <property type="protein sequence ID" value="KAI3698997.1"/>
    <property type="molecule type" value="Genomic_DNA"/>
</dbReference>
<evidence type="ECO:0000313" key="2">
    <source>
        <dbReference type="Proteomes" id="UP001055811"/>
    </source>
</evidence>
<protein>
    <submittedName>
        <fullName evidence="1">Uncharacterized protein</fullName>
    </submittedName>
</protein>
<dbReference type="Proteomes" id="UP001055811">
    <property type="component" value="Linkage Group LG08"/>
</dbReference>
<proteinExistence type="predicted"/>
<name>A0ACB8ZN75_CICIN</name>